<dbReference type="AlphaFoldDB" id="A0A2C6DTR5"/>
<reference evidence="1" key="2">
    <citation type="submission" date="2017-09" db="EMBL/GenBank/DDBJ databases">
        <title>FDA dAtabase for Regulatory Grade micrObial Sequences (FDA-ARGOS): Supporting development and validation of Infectious Disease Dx tests.</title>
        <authorList>
            <person name="Minogue T."/>
            <person name="Wolcott M."/>
            <person name="Wasieloski L."/>
            <person name="Aguilar W."/>
            <person name="Moore D."/>
            <person name="Tallon L.J."/>
            <person name="Sadzewicz L."/>
            <person name="Ott S."/>
            <person name="Zhao X."/>
            <person name="Nagaraj S."/>
            <person name="Vavikolanu K."/>
            <person name="Aluvathingal J."/>
            <person name="Nadendla S."/>
            <person name="Sichtig H."/>
        </authorList>
    </citation>
    <scope>NUCLEOTIDE SEQUENCE</scope>
    <source>
        <strain evidence="1">FDAARGOS_387</strain>
    </source>
</reference>
<proteinExistence type="predicted"/>
<keyword evidence="3" id="KW-1185">Reference proteome</keyword>
<dbReference type="EMBL" id="CAADJA010000002">
    <property type="protein sequence ID" value="VFS52557.1"/>
    <property type="molecule type" value="Genomic_DNA"/>
</dbReference>
<dbReference type="NCBIfam" id="TIGR03352">
    <property type="entry name" value="VI_chp_3"/>
    <property type="match status" value="1"/>
</dbReference>
<reference evidence="3" key="1">
    <citation type="submission" date="2017-09" db="EMBL/GenBank/DDBJ databases">
        <title>FDA dAtabase for Regulatory Grade micrObial Sequences (FDA-ARGOS): Supporting development and validation of Infectious Disease Dx tests.</title>
        <authorList>
            <person name="Minogue T."/>
            <person name="Wolcott M."/>
            <person name="Wasieloski L."/>
            <person name="Aguilar W."/>
            <person name="Moore D."/>
            <person name="Tallon L."/>
            <person name="Sadzewicz L."/>
            <person name="Ott S."/>
            <person name="Zhao X."/>
            <person name="Nagaraj S."/>
            <person name="Vavikolanu K."/>
            <person name="Aluvathingal J."/>
            <person name="Nadendla S."/>
            <person name="Sichtig H."/>
        </authorList>
    </citation>
    <scope>NUCLEOTIDE SEQUENCE [LARGE SCALE GENOMIC DNA]</scope>
    <source>
        <strain evidence="3">FDAARGOS_387</strain>
    </source>
</reference>
<dbReference type="Pfam" id="PF12790">
    <property type="entry name" value="T6SS-SciN"/>
    <property type="match status" value="1"/>
</dbReference>
<evidence type="ECO:0000313" key="4">
    <source>
        <dbReference type="Proteomes" id="UP000373449"/>
    </source>
</evidence>
<name>A0A2C6DTR5_9GAMM</name>
<reference evidence="2 4" key="3">
    <citation type="submission" date="2019-03" db="EMBL/GenBank/DDBJ databases">
        <authorList>
            <consortium name="Pathogen Informatics"/>
        </authorList>
    </citation>
    <scope>NUCLEOTIDE SEQUENCE [LARGE SCALE GENOMIC DNA]</scope>
    <source>
        <strain evidence="2 4">NCTC12282</strain>
    </source>
</reference>
<dbReference type="STRING" id="1111728.GCA_000427805_02871"/>
<dbReference type="PROSITE" id="PS51257">
    <property type="entry name" value="PROKAR_LIPOPROTEIN"/>
    <property type="match status" value="1"/>
</dbReference>
<gene>
    <name evidence="1" type="ORF">CRN84_21515</name>
    <name evidence="2" type="ORF">NCTC12282_05880</name>
</gene>
<keyword evidence="1" id="KW-0449">Lipoprotein</keyword>
<evidence type="ECO:0000313" key="2">
    <source>
        <dbReference type="EMBL" id="VFS52557.1"/>
    </source>
</evidence>
<sequence>MRKSHFFFPLLLIITVLLTGCETTQKLYEVIKDPNVPVGYPSGKPSEISLTFLTDTDINPNQSGEPTPIEVQVIYLNEDSKFMAMDYDQLLNDGPEKMLGKNYVNHQDYSLLPGQFKPMPVVKLEPETRFIAVIAHFSDIEGSQWSDIIEVESVGKNETVMIHIRANEVEVKKEDK</sequence>
<dbReference type="OrthoDB" id="8655355at2"/>
<dbReference type="Gene3D" id="2.60.40.4150">
    <property type="entry name" value="Type VI secretion system, lipoprotein SciN"/>
    <property type="match status" value="1"/>
</dbReference>
<dbReference type="InterPro" id="IPR017734">
    <property type="entry name" value="T6SS_SciN"/>
</dbReference>
<dbReference type="EMBL" id="PDDX01000001">
    <property type="protein sequence ID" value="PHI31722.1"/>
    <property type="molecule type" value="Genomic_DNA"/>
</dbReference>
<dbReference type="InterPro" id="IPR038706">
    <property type="entry name" value="Type_VI_SciN-like_sf"/>
</dbReference>
<dbReference type="RefSeq" id="WP_029095273.1">
    <property type="nucleotide sequence ID" value="NZ_CAADJA010000002.1"/>
</dbReference>
<protein>
    <submittedName>
        <fullName evidence="1">Type VI secretion system lipoprotein TssJ</fullName>
    </submittedName>
</protein>
<dbReference type="Proteomes" id="UP000373449">
    <property type="component" value="Unassembled WGS sequence"/>
</dbReference>
<dbReference type="PANTHER" id="PTHR37625">
    <property type="entry name" value="OUTER MEMBRANE LIPOPROTEIN-RELATED"/>
    <property type="match status" value="1"/>
</dbReference>
<dbReference type="Proteomes" id="UP000224974">
    <property type="component" value="Unassembled WGS sequence"/>
</dbReference>
<evidence type="ECO:0000313" key="3">
    <source>
        <dbReference type="Proteomes" id="UP000224974"/>
    </source>
</evidence>
<organism evidence="1 3">
    <name type="scientific">Budvicia aquatica</name>
    <dbReference type="NCBI Taxonomy" id="82979"/>
    <lineage>
        <taxon>Bacteria</taxon>
        <taxon>Pseudomonadati</taxon>
        <taxon>Pseudomonadota</taxon>
        <taxon>Gammaproteobacteria</taxon>
        <taxon>Enterobacterales</taxon>
        <taxon>Budviciaceae</taxon>
        <taxon>Budvicia</taxon>
    </lineage>
</organism>
<dbReference type="PANTHER" id="PTHR37625:SF5">
    <property type="entry name" value="LIPOPROTEIN"/>
    <property type="match status" value="1"/>
</dbReference>
<accession>A0A2C6DTR5</accession>
<evidence type="ECO:0000313" key="1">
    <source>
        <dbReference type="EMBL" id="PHI31722.1"/>
    </source>
</evidence>